<comment type="pathway">
    <text evidence="2">Protein modification; protein glycosylation.</text>
</comment>
<dbReference type="GO" id="GO:0004377">
    <property type="term" value="F:GDP-Man:Man(3)GlcNAc(2)-PP-Dol alpha-1,2-mannosyltransferase activity"/>
    <property type="evidence" value="ECO:0007669"/>
    <property type="project" value="UniProtKB-EC"/>
</dbReference>
<reference evidence="16 17" key="1">
    <citation type="journal article" date="2020" name="bioRxiv">
        <title>Sequence and annotation of 42 cannabis genomes reveals extensive copy number variation in cannabinoid synthesis and pathogen resistance genes.</title>
        <authorList>
            <person name="Mckernan K.J."/>
            <person name="Helbert Y."/>
            <person name="Kane L.T."/>
            <person name="Ebling H."/>
            <person name="Zhang L."/>
            <person name="Liu B."/>
            <person name="Eaton Z."/>
            <person name="Mclaughlin S."/>
            <person name="Kingan S."/>
            <person name="Baybayan P."/>
            <person name="Concepcion G."/>
            <person name="Jordan M."/>
            <person name="Riva A."/>
            <person name="Barbazuk W."/>
            <person name="Harkins T."/>
        </authorList>
    </citation>
    <scope>NUCLEOTIDE SEQUENCE [LARGE SCALE GENOMIC DNA]</scope>
    <source>
        <strain evidence="17">cv. Jamaican Lion 4</strain>
        <tissue evidence="16">Leaf</tissue>
    </source>
</reference>
<evidence type="ECO:0000256" key="1">
    <source>
        <dbReference type="ARBA" id="ARBA00004389"/>
    </source>
</evidence>
<accession>A0A7J6HKK6</accession>
<keyword evidence="17" id="KW-1185">Reference proteome</keyword>
<feature type="transmembrane region" description="Helical" evidence="13">
    <location>
        <begin position="754"/>
        <end position="776"/>
    </location>
</feature>
<keyword evidence="6" id="KW-0808">Transferase</keyword>
<keyword evidence="10 13" id="KW-0472">Membrane</keyword>
<comment type="catalytic activity">
    <reaction evidence="11">
        <text>an alpha-D-Man-(1-&gt;3)-[alpha-D-Man-(1-&gt;6)]-beta-D-Man-(1-&gt;4)-beta-D-GlcNAc-(1-&gt;4)-alpha-D-GlcNAc-diphospho-di-trans,poly-cis-dolichol + 2 GDP-alpha-D-mannose = an alpha-D-Man-(1-&gt;2)-alpha-D-Man-(1-&gt;2)-alpha-D-Man-(1-&gt;3)-[alpha-D-Man-(1-&gt;6)]-beta-D-Man-(1-&gt;4)-beta-D-GlcNAc-(1-&gt;4)-alpha-D-GlcNAc-diphospho-di-trans,poly-cis-dolichol + 2 GDP + 2 H(+)</text>
        <dbReference type="Rhea" id="RHEA:29523"/>
        <dbReference type="Rhea" id="RHEA-COMP:19515"/>
        <dbReference type="Rhea" id="RHEA-COMP:19516"/>
        <dbReference type="ChEBI" id="CHEBI:15378"/>
        <dbReference type="ChEBI" id="CHEBI:57527"/>
        <dbReference type="ChEBI" id="CHEBI:58189"/>
        <dbReference type="ChEBI" id="CHEBI:132511"/>
        <dbReference type="ChEBI" id="CHEBI:132515"/>
        <dbReference type="EC" id="2.4.1.131"/>
    </reaction>
    <physiologicalReaction direction="left-to-right" evidence="11">
        <dbReference type="Rhea" id="RHEA:29524"/>
    </physiologicalReaction>
</comment>
<keyword evidence="8" id="KW-0256">Endoplasmic reticulum</keyword>
<dbReference type="Pfam" id="PF15924">
    <property type="entry name" value="ALG11_N"/>
    <property type="match status" value="1"/>
</dbReference>
<dbReference type="PANTHER" id="PTHR45919:SF1">
    <property type="entry name" value="GDP-MAN:MAN(3)GLCNAC(2)-PP-DOL ALPHA-1,2-MANNOSYLTRANSFERASE"/>
    <property type="match status" value="1"/>
</dbReference>
<feature type="region of interest" description="Disordered" evidence="12">
    <location>
        <begin position="616"/>
        <end position="679"/>
    </location>
</feature>
<name>A0A7J6HKK6_CANSA</name>
<evidence type="ECO:0000256" key="7">
    <source>
        <dbReference type="ARBA" id="ARBA00022692"/>
    </source>
</evidence>
<evidence type="ECO:0000256" key="4">
    <source>
        <dbReference type="ARBA" id="ARBA00022018"/>
    </source>
</evidence>
<dbReference type="GO" id="GO:0005789">
    <property type="term" value="C:endoplasmic reticulum membrane"/>
    <property type="evidence" value="ECO:0007669"/>
    <property type="project" value="UniProtKB-SubCell"/>
</dbReference>
<dbReference type="EC" id="2.4.1.131" evidence="3"/>
<feature type="transmembrane region" description="Helical" evidence="13">
    <location>
        <begin position="6"/>
        <end position="23"/>
    </location>
</feature>
<dbReference type="InterPro" id="IPR001296">
    <property type="entry name" value="Glyco_trans_1"/>
</dbReference>
<evidence type="ECO:0000256" key="12">
    <source>
        <dbReference type="SAM" id="MobiDB-lite"/>
    </source>
</evidence>
<dbReference type="PANTHER" id="PTHR45919">
    <property type="entry name" value="GDP-MAN:MAN(3)GLCNAC(2)-PP-DOL ALPHA-1,2-MANNOSYLTRANSFERASE"/>
    <property type="match status" value="1"/>
</dbReference>
<dbReference type="CDD" id="cd03806">
    <property type="entry name" value="GT4_ALG11-like"/>
    <property type="match status" value="1"/>
</dbReference>
<dbReference type="GO" id="GO:0006487">
    <property type="term" value="P:protein N-linked glycosylation"/>
    <property type="evidence" value="ECO:0007669"/>
    <property type="project" value="TreeGrafter"/>
</dbReference>
<evidence type="ECO:0000256" key="11">
    <source>
        <dbReference type="ARBA" id="ARBA00045065"/>
    </source>
</evidence>
<dbReference type="Pfam" id="PF00534">
    <property type="entry name" value="Glycos_transf_1"/>
    <property type="match status" value="1"/>
</dbReference>
<dbReference type="InterPro" id="IPR031814">
    <property type="entry name" value="ALG11_N"/>
</dbReference>
<comment type="subcellular location">
    <subcellularLocation>
        <location evidence="1">Endoplasmic reticulum membrane</location>
        <topology evidence="1">Single-pass membrane protein</topology>
    </subcellularLocation>
</comment>
<comment type="caution">
    <text evidence="16">The sequence shown here is derived from an EMBL/GenBank/DDBJ whole genome shotgun (WGS) entry which is preliminary data.</text>
</comment>
<sequence>MANGFVIWALFSALSIIILRFASHITNGRRSRKRAVGFFHPYTNDGGGGERVLWCAVKAIQEESPDLDCVVYTGDHDASPQSLMGRAVDRFGVKLLHPPKVVHLYKRKWVEETTYPRFTMIGQSFGSVYLAWEALCSFTPLYYVDTSGYAFTYPVARIFGCKVICYTHYPTISLDMLSRVRDRSFMYNNDAVVAKRFDTSLSYALSSTFALDLIFGEDVDNDNLIIFTDLEWGELLWSWMYGFVGSHAHLAMVNSSWTQSHIQKLWKIPDRIKRVYPPCDTSGLQALPLERPSKPIKIISVAQFRPEKAHTLQLEAFSVALGKLQADFPRPKLQFVGSCRNKSDEERLQNLKTRACELKVDADVEFHKNVTYRDLMELLGGATVGIHSMTDEHFGISVVEYMAAGAIPIAHNSAGPKMDIVLEEDRKQTGFLARSVDEYADAIINVIEMPETKRLEMASAARRRASRFSEQRFYEDFKAAFRPILNHASKVEALTQSHLHLIANPKQTKFFLLLSWLAVRTQRPPQKLWPFHSIPSSASLQRFPITSLDSRGRSSEKIDLKLRSEYQNVSKSSAAAASLSRVVCQGKPYVGTFWSRRFVKEKRREFYVSVAEGDQLTAEGNDGGPGNAGRLLSNDVISSGDSGAPEASNTSSSASVNQEETSSATSQLEKPKRSPLTARERLRAARVLNRYNNTESRAAKSSSDMSSKVLDAIRESDRGKKKGLPEAPGNMLDDSKRGMPPKGLTFQFPGGNDLFVIIFSFVFISTVMFATTFIVWKVGAIHFNEY</sequence>
<dbReference type="Gene3D" id="3.40.50.2000">
    <property type="entry name" value="Glycogen Phosphorylase B"/>
    <property type="match status" value="1"/>
</dbReference>
<evidence type="ECO:0000313" key="17">
    <source>
        <dbReference type="Proteomes" id="UP000583929"/>
    </source>
</evidence>
<keyword evidence="9 13" id="KW-1133">Transmembrane helix</keyword>
<evidence type="ECO:0000256" key="3">
    <source>
        <dbReference type="ARBA" id="ARBA00012645"/>
    </source>
</evidence>
<evidence type="ECO:0000256" key="6">
    <source>
        <dbReference type="ARBA" id="ARBA00022679"/>
    </source>
</evidence>
<evidence type="ECO:0000256" key="8">
    <source>
        <dbReference type="ARBA" id="ARBA00022824"/>
    </source>
</evidence>
<evidence type="ECO:0000256" key="9">
    <source>
        <dbReference type="ARBA" id="ARBA00022989"/>
    </source>
</evidence>
<keyword evidence="7 13" id="KW-0812">Transmembrane</keyword>
<evidence type="ECO:0000259" key="14">
    <source>
        <dbReference type="Pfam" id="PF00534"/>
    </source>
</evidence>
<evidence type="ECO:0000256" key="2">
    <source>
        <dbReference type="ARBA" id="ARBA00004922"/>
    </source>
</evidence>
<evidence type="ECO:0000259" key="15">
    <source>
        <dbReference type="Pfam" id="PF15924"/>
    </source>
</evidence>
<dbReference type="InterPro" id="IPR038013">
    <property type="entry name" value="ALG11"/>
</dbReference>
<feature type="compositionally biased region" description="Polar residues" evidence="12">
    <location>
        <begin position="635"/>
        <end position="668"/>
    </location>
</feature>
<evidence type="ECO:0000256" key="5">
    <source>
        <dbReference type="ARBA" id="ARBA00022676"/>
    </source>
</evidence>
<evidence type="ECO:0000256" key="13">
    <source>
        <dbReference type="SAM" id="Phobius"/>
    </source>
</evidence>
<evidence type="ECO:0000256" key="10">
    <source>
        <dbReference type="ARBA" id="ARBA00023136"/>
    </source>
</evidence>
<feature type="region of interest" description="Disordered" evidence="12">
    <location>
        <begin position="713"/>
        <end position="738"/>
    </location>
</feature>
<proteinExistence type="predicted"/>
<dbReference type="SUPFAM" id="SSF53756">
    <property type="entry name" value="UDP-Glycosyltransferase/glycogen phosphorylase"/>
    <property type="match status" value="1"/>
</dbReference>
<dbReference type="AlphaFoldDB" id="A0A7J6HKK6"/>
<dbReference type="Proteomes" id="UP000583929">
    <property type="component" value="Unassembled WGS sequence"/>
</dbReference>
<evidence type="ECO:0000313" key="16">
    <source>
        <dbReference type="EMBL" id="KAF4395766.1"/>
    </source>
</evidence>
<protein>
    <recommendedName>
        <fullName evidence="4">GDP-Man:Man(3)GlcNAc(2)-PP-Dol alpha-1,2-mannosyltransferase</fullName>
        <ecNumber evidence="3">2.4.1.131</ecNumber>
    </recommendedName>
</protein>
<gene>
    <name evidence="16" type="ORF">G4B88_013540</name>
</gene>
<feature type="domain" description="ALG11 mannosyltransferase N-terminal" evidence="15">
    <location>
        <begin position="34"/>
        <end position="196"/>
    </location>
</feature>
<feature type="domain" description="Glycosyl transferase family 1" evidence="14">
    <location>
        <begin position="290"/>
        <end position="463"/>
    </location>
</feature>
<dbReference type="EMBL" id="JAATIQ010000039">
    <property type="protein sequence ID" value="KAF4395766.1"/>
    <property type="molecule type" value="Genomic_DNA"/>
</dbReference>
<dbReference type="FunFam" id="3.40.50.2000:FF:000156">
    <property type="entry name" value="GDP-Man:Man(3)GlcNAc(2)-PP-Dol alpha-1,2-mannosyltransferase"/>
    <property type="match status" value="1"/>
</dbReference>
<organism evidence="16 17">
    <name type="scientific">Cannabis sativa</name>
    <name type="common">Hemp</name>
    <name type="synonym">Marijuana</name>
    <dbReference type="NCBI Taxonomy" id="3483"/>
    <lineage>
        <taxon>Eukaryota</taxon>
        <taxon>Viridiplantae</taxon>
        <taxon>Streptophyta</taxon>
        <taxon>Embryophyta</taxon>
        <taxon>Tracheophyta</taxon>
        <taxon>Spermatophyta</taxon>
        <taxon>Magnoliopsida</taxon>
        <taxon>eudicotyledons</taxon>
        <taxon>Gunneridae</taxon>
        <taxon>Pentapetalae</taxon>
        <taxon>rosids</taxon>
        <taxon>fabids</taxon>
        <taxon>Rosales</taxon>
        <taxon>Cannabaceae</taxon>
        <taxon>Cannabis</taxon>
    </lineage>
</organism>
<keyword evidence="5" id="KW-0328">Glycosyltransferase</keyword>